<evidence type="ECO:0000256" key="1">
    <source>
        <dbReference type="SAM" id="MobiDB-lite"/>
    </source>
</evidence>
<name>A2DAK5_TRIV3</name>
<dbReference type="VEuPathDB" id="TrichDB:TVAGG3_0811490"/>
<proteinExistence type="predicted"/>
<dbReference type="AlphaFoldDB" id="A2DAK5"/>
<evidence type="ECO:0000313" key="2">
    <source>
        <dbReference type="EMBL" id="EAY22508.1"/>
    </source>
</evidence>
<dbReference type="SMR" id="A2DAK5"/>
<organism evidence="2 3">
    <name type="scientific">Trichomonas vaginalis (strain ATCC PRA-98 / G3)</name>
    <dbReference type="NCBI Taxonomy" id="412133"/>
    <lineage>
        <taxon>Eukaryota</taxon>
        <taxon>Metamonada</taxon>
        <taxon>Parabasalia</taxon>
        <taxon>Trichomonadida</taxon>
        <taxon>Trichomonadidae</taxon>
        <taxon>Trichomonas</taxon>
    </lineage>
</organism>
<feature type="region of interest" description="Disordered" evidence="1">
    <location>
        <begin position="82"/>
        <end position="161"/>
    </location>
</feature>
<dbReference type="KEGG" id="tva:5468063"/>
<reference evidence="2" key="1">
    <citation type="submission" date="2006-10" db="EMBL/GenBank/DDBJ databases">
        <authorList>
            <person name="Amadeo P."/>
            <person name="Zhao Q."/>
            <person name="Wortman J."/>
            <person name="Fraser-Liggett C."/>
            <person name="Carlton J."/>
        </authorList>
    </citation>
    <scope>NUCLEOTIDE SEQUENCE</scope>
    <source>
        <strain evidence="2">G3</strain>
    </source>
</reference>
<sequence>MNENSIDIDFLSSLRHEIVDSVALNRQNIQLKKEIELWKQKFKDEEQKNVQLINEKSVLESKLQISLIENENLKNKIADLEKTNKNLTRNQKRQQKQTVQEPPKVEEKPEEEASTSEITDEDISALFTDDNNTESENPKEEVPEKKNEKKSEPKKPRKVFSKTRTDIPTLIKIIEKSNNREITQLVSKILLEYYPSLRSMKQHFVSVVNAIILRLFESDDNDATIDNFTFFLMSFVKTVMPQCEDKIKAIFNKRPKILSYIEFFNVLDDE</sequence>
<gene>
    <name evidence="2" type="ORF">TVAG_035310</name>
</gene>
<feature type="compositionally biased region" description="Acidic residues" evidence="1">
    <location>
        <begin position="108"/>
        <end position="123"/>
    </location>
</feature>
<protein>
    <submittedName>
        <fullName evidence="2">Uncharacterized protein</fullName>
    </submittedName>
</protein>
<feature type="compositionally biased region" description="Basic and acidic residues" evidence="1">
    <location>
        <begin position="136"/>
        <end position="154"/>
    </location>
</feature>
<dbReference type="InParanoid" id="A2DAK5"/>
<accession>A2DAK5</accession>
<reference evidence="2" key="2">
    <citation type="journal article" date="2007" name="Science">
        <title>Draft genome sequence of the sexually transmitted pathogen Trichomonas vaginalis.</title>
        <authorList>
            <person name="Carlton J.M."/>
            <person name="Hirt R.P."/>
            <person name="Silva J.C."/>
            <person name="Delcher A.L."/>
            <person name="Schatz M."/>
            <person name="Zhao Q."/>
            <person name="Wortman J.R."/>
            <person name="Bidwell S.L."/>
            <person name="Alsmark U.C.M."/>
            <person name="Besteiro S."/>
            <person name="Sicheritz-Ponten T."/>
            <person name="Noel C.J."/>
            <person name="Dacks J.B."/>
            <person name="Foster P.G."/>
            <person name="Simillion C."/>
            <person name="Van de Peer Y."/>
            <person name="Miranda-Saavedra D."/>
            <person name="Barton G.J."/>
            <person name="Westrop G.D."/>
            <person name="Mueller S."/>
            <person name="Dessi D."/>
            <person name="Fiori P.L."/>
            <person name="Ren Q."/>
            <person name="Paulsen I."/>
            <person name="Zhang H."/>
            <person name="Bastida-Corcuera F.D."/>
            <person name="Simoes-Barbosa A."/>
            <person name="Brown M.T."/>
            <person name="Hayes R.D."/>
            <person name="Mukherjee M."/>
            <person name="Okumura C.Y."/>
            <person name="Schneider R."/>
            <person name="Smith A.J."/>
            <person name="Vanacova S."/>
            <person name="Villalvazo M."/>
            <person name="Haas B.J."/>
            <person name="Pertea M."/>
            <person name="Feldblyum T.V."/>
            <person name="Utterback T.R."/>
            <person name="Shu C.L."/>
            <person name="Osoegawa K."/>
            <person name="de Jong P.J."/>
            <person name="Hrdy I."/>
            <person name="Horvathova L."/>
            <person name="Zubacova Z."/>
            <person name="Dolezal P."/>
            <person name="Malik S.B."/>
            <person name="Logsdon J.M. Jr."/>
            <person name="Henze K."/>
            <person name="Gupta A."/>
            <person name="Wang C.C."/>
            <person name="Dunne R.L."/>
            <person name="Upcroft J.A."/>
            <person name="Upcroft P."/>
            <person name="White O."/>
            <person name="Salzberg S.L."/>
            <person name="Tang P."/>
            <person name="Chiu C.-H."/>
            <person name="Lee Y.-S."/>
            <person name="Embley T.M."/>
            <person name="Coombs G.H."/>
            <person name="Mottram J.C."/>
            <person name="Tachezy J."/>
            <person name="Fraser-Liggett C.M."/>
            <person name="Johnson P.J."/>
        </authorList>
    </citation>
    <scope>NUCLEOTIDE SEQUENCE [LARGE SCALE GENOMIC DNA]</scope>
    <source>
        <strain evidence="2">G3</strain>
    </source>
</reference>
<keyword evidence="3" id="KW-1185">Reference proteome</keyword>
<evidence type="ECO:0000313" key="3">
    <source>
        <dbReference type="Proteomes" id="UP000001542"/>
    </source>
</evidence>
<dbReference type="RefSeq" id="XP_001583494.1">
    <property type="nucleotide sequence ID" value="XM_001583444.1"/>
</dbReference>
<dbReference type="Proteomes" id="UP000001542">
    <property type="component" value="Unassembled WGS sequence"/>
</dbReference>
<dbReference type="VEuPathDB" id="TrichDB:TVAG_035310"/>
<dbReference type="EMBL" id="DS113183">
    <property type="protein sequence ID" value="EAY22508.1"/>
    <property type="molecule type" value="Genomic_DNA"/>
</dbReference>